<dbReference type="PANTHER" id="PTHR30386">
    <property type="entry name" value="MEMBRANE FUSION SUBUNIT OF EMRAB-TOLC MULTIDRUG EFFLUX PUMP"/>
    <property type="match status" value="1"/>
</dbReference>
<proteinExistence type="predicted"/>
<dbReference type="Proteomes" id="UP000237344">
    <property type="component" value="Unassembled WGS sequence"/>
</dbReference>
<accession>A0A2S3VXD5</accession>
<dbReference type="Gene3D" id="2.40.50.100">
    <property type="match status" value="1"/>
</dbReference>
<dbReference type="SUPFAM" id="SSF111369">
    <property type="entry name" value="HlyD-like secretion proteins"/>
    <property type="match status" value="2"/>
</dbReference>
<name>A0A2S3VXD5_9PROT</name>
<dbReference type="InterPro" id="IPR050739">
    <property type="entry name" value="MFP"/>
</dbReference>
<evidence type="ECO:0000256" key="1">
    <source>
        <dbReference type="SAM" id="Coils"/>
    </source>
</evidence>
<keyword evidence="1" id="KW-0175">Coiled coil</keyword>
<reference evidence="3 4" key="1">
    <citation type="submission" date="2018-01" db="EMBL/GenBank/DDBJ databases">
        <title>Draft Genome Sequence of Komagataeibacter maltaceti LMG 1529, a Vinegar Producing Acetic Acid Bacterium Isolated from Malt Vinegar Brewery Acetifiers.</title>
        <authorList>
            <person name="Zhang Q."/>
            <person name="Hollensteiner J."/>
            <person name="Poehlein A."/>
            <person name="Daniel R."/>
        </authorList>
    </citation>
    <scope>NUCLEOTIDE SEQUENCE [LARGE SCALE GENOMIC DNA]</scope>
    <source>
        <strain evidence="3 4">LMG 1529</strain>
    </source>
</reference>
<evidence type="ECO:0000313" key="3">
    <source>
        <dbReference type="EMBL" id="POF61266.1"/>
    </source>
</evidence>
<gene>
    <name evidence="3" type="primary">emrK_3</name>
    <name evidence="3" type="ORF">KMAL_31100</name>
</gene>
<dbReference type="Pfam" id="PF25917">
    <property type="entry name" value="BSH_RND"/>
    <property type="match status" value="1"/>
</dbReference>
<feature type="domain" description="Multidrug resistance protein MdtA-like barrel-sandwich hybrid" evidence="2">
    <location>
        <begin position="48"/>
        <end position="237"/>
    </location>
</feature>
<dbReference type="RefSeq" id="WP_014106227.1">
    <property type="nucleotide sequence ID" value="NZ_NKUE01000060.1"/>
</dbReference>
<dbReference type="InterPro" id="IPR058625">
    <property type="entry name" value="MdtA-like_BSH"/>
</dbReference>
<organism evidence="3 4">
    <name type="scientific">Novacetimonas maltaceti</name>
    <dbReference type="NCBI Taxonomy" id="1203393"/>
    <lineage>
        <taxon>Bacteria</taxon>
        <taxon>Pseudomonadati</taxon>
        <taxon>Pseudomonadota</taxon>
        <taxon>Alphaproteobacteria</taxon>
        <taxon>Acetobacterales</taxon>
        <taxon>Acetobacteraceae</taxon>
        <taxon>Novacetimonas</taxon>
    </lineage>
</organism>
<comment type="caution">
    <text evidence="3">The sequence shown here is derived from an EMBL/GenBank/DDBJ whole genome shotgun (WGS) entry which is preliminary data.</text>
</comment>
<dbReference type="Gene3D" id="1.10.287.470">
    <property type="entry name" value="Helix hairpin bin"/>
    <property type="match status" value="1"/>
</dbReference>
<protein>
    <submittedName>
        <fullName evidence="3">Putative multidrug resistance protein EmrK</fullName>
    </submittedName>
</protein>
<dbReference type="GO" id="GO:0055085">
    <property type="term" value="P:transmembrane transport"/>
    <property type="evidence" value="ECO:0007669"/>
    <property type="project" value="InterPro"/>
</dbReference>
<sequence length="357" mass="38489">MPTRRFLSLAAVIAGLGVTAFAVDRLVMEHQGSVTTNDAYIHAYFTLVAPKVSGRIDQVEAQDNQHVKAGETLAHIQDWDFQASLRIARANVASAQSDIDNLSATLKRQQPLIAAAHASVESDKAALAFARLDEARYRDLSAGGAGTVEQRQRTATQAKQTLALLARDEAEASAAEQQVPVIQAQLERARAALQRAQGEEKQAELNLSYCTITAPIDGVVGARGVRVGAYVHVGTALLGVIPVQDAFVVANFQETQLTHVMPGQRATVWVDTFPGHHLRAHVDSVARATGVAFSPIQPDNATGNFTKVVQRLPVRIVFDPGQPLAARVSVGMSVEVRIDTETKADGPHASDDRYEWR</sequence>
<evidence type="ECO:0000313" key="4">
    <source>
        <dbReference type="Proteomes" id="UP000237344"/>
    </source>
</evidence>
<keyword evidence="4" id="KW-1185">Reference proteome</keyword>
<dbReference type="Gene3D" id="2.40.30.170">
    <property type="match status" value="1"/>
</dbReference>
<dbReference type="AlphaFoldDB" id="A0A2S3VXD5"/>
<dbReference type="EMBL" id="POTC01000090">
    <property type="protein sequence ID" value="POF61266.1"/>
    <property type="molecule type" value="Genomic_DNA"/>
</dbReference>
<evidence type="ECO:0000259" key="2">
    <source>
        <dbReference type="Pfam" id="PF25917"/>
    </source>
</evidence>
<feature type="coiled-coil region" evidence="1">
    <location>
        <begin position="158"/>
        <end position="206"/>
    </location>
</feature>
<dbReference type="PANTHER" id="PTHR30386:SF24">
    <property type="entry name" value="MULTIDRUG RESISTANCE EFFLUX PUMP"/>
    <property type="match status" value="1"/>
</dbReference>